<dbReference type="AlphaFoldDB" id="A0A4D8PXK6"/>
<dbReference type="KEGG" id="aare:D3093_35600"/>
<proteinExistence type="predicted"/>
<dbReference type="Proteomes" id="UP000298595">
    <property type="component" value="Plasmid p7"/>
</dbReference>
<evidence type="ECO:0000313" key="2">
    <source>
        <dbReference type="Proteomes" id="UP000298595"/>
    </source>
</evidence>
<organism evidence="1 2">
    <name type="scientific">Azospirillum argentinense</name>
    <dbReference type="NCBI Taxonomy" id="2970906"/>
    <lineage>
        <taxon>Bacteria</taxon>
        <taxon>Pseudomonadati</taxon>
        <taxon>Pseudomonadota</taxon>
        <taxon>Alphaproteobacteria</taxon>
        <taxon>Rhodospirillales</taxon>
        <taxon>Azospirillaceae</taxon>
        <taxon>Azospirillum</taxon>
    </lineage>
</organism>
<gene>
    <name evidence="1" type="ORF">D3093_35600</name>
</gene>
<accession>A0A4D8PXK6</accession>
<dbReference type="RefSeq" id="WP_137107774.1">
    <property type="nucleotide sequence ID" value="NZ_CP032328.1"/>
</dbReference>
<sequence>MSIRAKFRCYGVIETRDDTTKDKVSEMVNLQAVHSDDPTSENAKWSKATPAGSMVMTISNPEAFGAFEPGKDYFLDFIPVT</sequence>
<keyword evidence="1" id="KW-0614">Plasmid</keyword>
<name>A0A4D8PXK6_9PROT</name>
<dbReference type="EMBL" id="CP032328">
    <property type="protein sequence ID" value="QCO00569.1"/>
    <property type="molecule type" value="Genomic_DNA"/>
</dbReference>
<geneLocation type="plasmid" evidence="1 2">
    <name>p7</name>
</geneLocation>
<protein>
    <submittedName>
        <fullName evidence="1">Uncharacterized protein</fullName>
    </submittedName>
</protein>
<evidence type="ECO:0000313" key="1">
    <source>
        <dbReference type="EMBL" id="QCO00569.1"/>
    </source>
</evidence>
<reference evidence="1 2" key="1">
    <citation type="submission" date="2018-09" db="EMBL/GenBank/DDBJ databases">
        <title>Whole genome based analysis of evolution and adaptive divergence in Indian and Brazilian strains of Azospirillum brasilense.</title>
        <authorList>
            <person name="Singh C."/>
            <person name="Tripathi A.K."/>
        </authorList>
    </citation>
    <scope>NUCLEOTIDE SEQUENCE [LARGE SCALE GENOMIC DNA]</scope>
    <source>
        <strain evidence="1 2">MTCC4035</strain>
        <plasmid evidence="1 2">p7</plasmid>
    </source>
</reference>